<keyword evidence="1" id="KW-0812">Transmembrane</keyword>
<comment type="caution">
    <text evidence="2">The sequence shown here is derived from an EMBL/GenBank/DDBJ whole genome shotgun (WGS) entry which is preliminary data.</text>
</comment>
<protein>
    <submittedName>
        <fullName evidence="2">DUF3953 domain-containing protein</fullName>
    </submittedName>
</protein>
<reference evidence="2" key="1">
    <citation type="submission" date="2022-02" db="EMBL/GenBank/DDBJ databases">
        <title>Halalkalibacter sp. nov. isolated from Lonar Lake, India.</title>
        <authorList>
            <person name="Joshi A."/>
            <person name="Thite S."/>
            <person name="Lodha T."/>
        </authorList>
    </citation>
    <scope>NUCLEOTIDE SEQUENCE</scope>
    <source>
        <strain evidence="2">MEB205</strain>
    </source>
</reference>
<keyword evidence="1" id="KW-0472">Membrane</keyword>
<keyword evidence="1" id="KW-1133">Transmembrane helix</keyword>
<dbReference type="Proteomes" id="UP001139150">
    <property type="component" value="Unassembled WGS sequence"/>
</dbReference>
<evidence type="ECO:0000256" key="1">
    <source>
        <dbReference type="SAM" id="Phobius"/>
    </source>
</evidence>
<dbReference type="AlphaFoldDB" id="A0A9X2I874"/>
<sequence>MFFKIIGSVFAVLTIFVAGYGLLNSTDKYTNYMMFFMGGTILMMGLAEIQREKKSFWGYLNSTVSVFIFIVWYQSLY</sequence>
<name>A0A9X2I874_9BACI</name>
<accession>A0A9X2I874</accession>
<organism evidence="2 3">
    <name type="scientific">Halalkalibacter alkaliphilus</name>
    <dbReference type="NCBI Taxonomy" id="2917993"/>
    <lineage>
        <taxon>Bacteria</taxon>
        <taxon>Bacillati</taxon>
        <taxon>Bacillota</taxon>
        <taxon>Bacilli</taxon>
        <taxon>Bacillales</taxon>
        <taxon>Bacillaceae</taxon>
        <taxon>Halalkalibacter</taxon>
    </lineage>
</organism>
<keyword evidence="3" id="KW-1185">Reference proteome</keyword>
<dbReference type="EMBL" id="JAKRYL010000032">
    <property type="protein sequence ID" value="MCL7749573.1"/>
    <property type="molecule type" value="Genomic_DNA"/>
</dbReference>
<dbReference type="Pfam" id="PF13129">
    <property type="entry name" value="DUF3953"/>
    <property type="match status" value="1"/>
</dbReference>
<feature type="transmembrane region" description="Helical" evidence="1">
    <location>
        <begin position="29"/>
        <end position="49"/>
    </location>
</feature>
<evidence type="ECO:0000313" key="2">
    <source>
        <dbReference type="EMBL" id="MCL7749573.1"/>
    </source>
</evidence>
<proteinExistence type="predicted"/>
<dbReference type="RefSeq" id="WP_250098433.1">
    <property type="nucleotide sequence ID" value="NZ_JAKRYL010000032.1"/>
</dbReference>
<gene>
    <name evidence="2" type="ORF">MF646_20865</name>
</gene>
<dbReference type="InterPro" id="IPR025018">
    <property type="entry name" value="DUF3953"/>
</dbReference>
<feature type="transmembrane region" description="Helical" evidence="1">
    <location>
        <begin position="56"/>
        <end position="75"/>
    </location>
</feature>
<evidence type="ECO:0000313" key="3">
    <source>
        <dbReference type="Proteomes" id="UP001139150"/>
    </source>
</evidence>
<feature type="transmembrane region" description="Helical" evidence="1">
    <location>
        <begin position="5"/>
        <end position="23"/>
    </location>
</feature>